<name>A0A381SZU4_9ZZZZ</name>
<reference evidence="1" key="1">
    <citation type="submission" date="2018-05" db="EMBL/GenBank/DDBJ databases">
        <authorList>
            <person name="Lanie J.A."/>
            <person name="Ng W.-L."/>
            <person name="Kazmierczak K.M."/>
            <person name="Andrzejewski T.M."/>
            <person name="Davidsen T.M."/>
            <person name="Wayne K.J."/>
            <person name="Tettelin H."/>
            <person name="Glass J.I."/>
            <person name="Rusch D."/>
            <person name="Podicherti R."/>
            <person name="Tsui H.-C.T."/>
            <person name="Winkler M.E."/>
        </authorList>
    </citation>
    <scope>NUCLEOTIDE SEQUENCE</scope>
</reference>
<sequence>MQAELAKFSQLVNQITDRYITGILNK</sequence>
<organism evidence="1">
    <name type="scientific">marine metagenome</name>
    <dbReference type="NCBI Taxonomy" id="408172"/>
    <lineage>
        <taxon>unclassified sequences</taxon>
        <taxon>metagenomes</taxon>
        <taxon>ecological metagenomes</taxon>
    </lineage>
</organism>
<dbReference type="EMBL" id="UINC01003819">
    <property type="protein sequence ID" value="SVA09500.1"/>
    <property type="molecule type" value="Genomic_DNA"/>
</dbReference>
<accession>A0A381SZU4</accession>
<proteinExistence type="predicted"/>
<evidence type="ECO:0000313" key="1">
    <source>
        <dbReference type="EMBL" id="SVA09500.1"/>
    </source>
</evidence>
<dbReference type="AlphaFoldDB" id="A0A381SZU4"/>
<protein>
    <submittedName>
        <fullName evidence="1">Uncharacterized protein</fullName>
    </submittedName>
</protein>
<gene>
    <name evidence="1" type="ORF">METZ01_LOCUS62354</name>
</gene>